<keyword evidence="5 7" id="KW-1133">Transmembrane helix</keyword>
<proteinExistence type="inferred from homology"/>
<gene>
    <name evidence="9" type="ORF">OMM_00468</name>
</gene>
<evidence type="ECO:0000256" key="6">
    <source>
        <dbReference type="ARBA" id="ARBA00023136"/>
    </source>
</evidence>
<evidence type="ECO:0000259" key="8">
    <source>
        <dbReference type="Pfam" id="PF01694"/>
    </source>
</evidence>
<dbReference type="Gene3D" id="1.20.1540.10">
    <property type="entry name" value="Rhomboid-like"/>
    <property type="match status" value="1"/>
</dbReference>
<dbReference type="AlphaFoldDB" id="A0A1V1PGQ3"/>
<dbReference type="GO" id="GO:0004252">
    <property type="term" value="F:serine-type endopeptidase activity"/>
    <property type="evidence" value="ECO:0007669"/>
    <property type="project" value="InterPro"/>
</dbReference>
<dbReference type="Pfam" id="PF01694">
    <property type="entry name" value="Rhomboid"/>
    <property type="match status" value="1"/>
</dbReference>
<evidence type="ECO:0000256" key="5">
    <source>
        <dbReference type="ARBA" id="ARBA00022989"/>
    </source>
</evidence>
<evidence type="ECO:0000313" key="9">
    <source>
        <dbReference type="EMBL" id="ETR74079.1"/>
    </source>
</evidence>
<reference evidence="10" key="1">
    <citation type="submission" date="2012-11" db="EMBL/GenBank/DDBJ databases">
        <authorList>
            <person name="Lucero-Rivera Y.E."/>
            <person name="Tovar-Ramirez D."/>
        </authorList>
    </citation>
    <scope>NUCLEOTIDE SEQUENCE [LARGE SCALE GENOMIC DNA]</scope>
    <source>
        <strain evidence="10">Araruama</strain>
    </source>
</reference>
<organism evidence="9 10">
    <name type="scientific">Candidatus Magnetoglobus multicellularis str. Araruama</name>
    <dbReference type="NCBI Taxonomy" id="890399"/>
    <lineage>
        <taxon>Bacteria</taxon>
        <taxon>Pseudomonadati</taxon>
        <taxon>Thermodesulfobacteriota</taxon>
        <taxon>Desulfobacteria</taxon>
        <taxon>Desulfobacterales</taxon>
        <taxon>Desulfobacteraceae</taxon>
        <taxon>Candidatus Magnetoglobus</taxon>
    </lineage>
</organism>
<accession>A0A1V1PGQ3</accession>
<dbReference type="InterPro" id="IPR022764">
    <property type="entry name" value="Peptidase_S54_rhomboid_dom"/>
</dbReference>
<sequence length="291" mass="32239">MQAFFISNIKEMNKMTKRIHAKLCPSCKRLISDDDTKCPFCGTRYPHFALKQFFVKLFNKDDLIFVLIMINVFMFSVSIGLDISRIGLDINPLNFLSPGNEALFWLGATGSIPINDYGHWWSIVTANYLHGGLLHIMMNMLALNQIGSLIVREFGAYRFWIIYTASGIFGFVLSWWMNVAFTIGASAAICGLIGAGCYFGKSQGGDYGNAVFRDISGWIIGLFLFGFLVDGINNWAHAGGLAGGIVFAFLLGYDIHSKFQGIHRILAGLCVAATILSLVWGIGFSVYVFLM</sequence>
<dbReference type="PANTHER" id="PTHR43731:SF14">
    <property type="entry name" value="PRESENILIN-ASSOCIATED RHOMBOID-LIKE PROTEIN, MITOCHONDRIAL"/>
    <property type="match status" value="1"/>
</dbReference>
<feature type="transmembrane region" description="Helical" evidence="7">
    <location>
        <begin position="265"/>
        <end position="290"/>
    </location>
</feature>
<keyword evidence="3 7" id="KW-0812">Transmembrane</keyword>
<evidence type="ECO:0000256" key="4">
    <source>
        <dbReference type="ARBA" id="ARBA00022801"/>
    </source>
</evidence>
<keyword evidence="6 7" id="KW-0472">Membrane</keyword>
<comment type="caution">
    <text evidence="9">The sequence shown here is derived from an EMBL/GenBank/DDBJ whole genome shotgun (WGS) entry which is preliminary data.</text>
</comment>
<feature type="transmembrane region" description="Helical" evidence="7">
    <location>
        <begin position="179"/>
        <end position="199"/>
    </location>
</feature>
<evidence type="ECO:0000256" key="3">
    <source>
        <dbReference type="ARBA" id="ARBA00022692"/>
    </source>
</evidence>
<feature type="transmembrane region" description="Helical" evidence="7">
    <location>
        <begin position="155"/>
        <end position="173"/>
    </location>
</feature>
<protein>
    <submittedName>
        <fullName evidence="9">Rhomboid family protein</fullName>
    </submittedName>
</protein>
<evidence type="ECO:0000256" key="2">
    <source>
        <dbReference type="ARBA" id="ARBA00009045"/>
    </source>
</evidence>
<comment type="subcellular location">
    <subcellularLocation>
        <location evidence="1">Membrane</location>
        <topology evidence="1">Multi-pass membrane protein</topology>
    </subcellularLocation>
</comment>
<dbReference type="GO" id="GO:0016020">
    <property type="term" value="C:membrane"/>
    <property type="evidence" value="ECO:0007669"/>
    <property type="project" value="UniProtKB-SubCell"/>
</dbReference>
<evidence type="ECO:0000256" key="7">
    <source>
        <dbReference type="SAM" id="Phobius"/>
    </source>
</evidence>
<dbReference type="InterPro" id="IPR035952">
    <property type="entry name" value="Rhomboid-like_sf"/>
</dbReference>
<feature type="transmembrane region" description="Helical" evidence="7">
    <location>
        <begin position="120"/>
        <end position="143"/>
    </location>
</feature>
<evidence type="ECO:0000256" key="1">
    <source>
        <dbReference type="ARBA" id="ARBA00004141"/>
    </source>
</evidence>
<feature type="transmembrane region" description="Helical" evidence="7">
    <location>
        <begin position="235"/>
        <end position="253"/>
    </location>
</feature>
<keyword evidence="4" id="KW-0378">Hydrolase</keyword>
<dbReference type="InterPro" id="IPR050925">
    <property type="entry name" value="Rhomboid_protease_S54"/>
</dbReference>
<evidence type="ECO:0000313" key="10">
    <source>
        <dbReference type="Proteomes" id="UP000189670"/>
    </source>
</evidence>
<feature type="domain" description="Peptidase S54 rhomboid" evidence="8">
    <location>
        <begin position="118"/>
        <end position="252"/>
    </location>
</feature>
<dbReference type="Proteomes" id="UP000189670">
    <property type="component" value="Unassembled WGS sequence"/>
</dbReference>
<name>A0A1V1PGQ3_9BACT</name>
<dbReference type="EMBL" id="ATBP01000022">
    <property type="protein sequence ID" value="ETR74079.1"/>
    <property type="molecule type" value="Genomic_DNA"/>
</dbReference>
<dbReference type="PANTHER" id="PTHR43731">
    <property type="entry name" value="RHOMBOID PROTEASE"/>
    <property type="match status" value="1"/>
</dbReference>
<feature type="transmembrane region" description="Helical" evidence="7">
    <location>
        <begin position="211"/>
        <end position="229"/>
    </location>
</feature>
<feature type="transmembrane region" description="Helical" evidence="7">
    <location>
        <begin position="63"/>
        <end position="81"/>
    </location>
</feature>
<comment type="similarity">
    <text evidence="2">Belongs to the peptidase S54 family.</text>
</comment>
<dbReference type="SUPFAM" id="SSF144091">
    <property type="entry name" value="Rhomboid-like"/>
    <property type="match status" value="1"/>
</dbReference>